<dbReference type="PRINTS" id="PR01595">
    <property type="entry name" value="SYCDCHAPRONE"/>
</dbReference>
<dbReference type="InterPro" id="IPR016379">
    <property type="entry name" value="T3SS_Ca_resp_chp_LcrH/SycD_sub"/>
</dbReference>
<sequence length="172" mass="19993">MSVIRDINQKKTLEIDDETAEMLSEAIINSASLKDIHNIPEEMMEGLYAYAYDFYQKGKLDEAETFFRFLCMYDLYNSDYFVGLAAVYQLKKQFQKAIDLYAIAFALNKNSDYKIVFLSGQCQLSMGKPRQAKLCFELVYEKIEDEFIRKKAKAYLDTMQKIKSKKIAAQEA</sequence>
<dbReference type="RefSeq" id="WP_046493913.1">
    <property type="nucleotide sequence ID" value="NZ_CP016303.1"/>
</dbReference>
<dbReference type="NCBIfam" id="NF011859">
    <property type="entry name" value="PRK15331.1"/>
    <property type="match status" value="1"/>
</dbReference>
<keyword evidence="2" id="KW-0143">Chaperone</keyword>
<dbReference type="InterPro" id="IPR005415">
    <property type="entry name" value="T3SS_Ca_resp_chp_LcrH/SycD"/>
</dbReference>
<reference evidence="3 4" key="2">
    <citation type="submission" date="2017-09" db="EMBL/GenBank/DDBJ databases">
        <title>The genome of whitefly Bemisia tabaci, a global crop pest, provides novel insights into virus transmission, host adaptation and insecticide resistance.</title>
        <authorList>
            <person name="Kaur N."/>
            <person name="Kliot A."/>
            <person name="Pinheiro P.V."/>
            <person name="Luan J."/>
            <person name="Zheng Y."/>
            <person name="Liu W."/>
            <person name="Sun H."/>
            <person name="Yang X."/>
            <person name="Xu Y."/>
            <person name="Luo Y."/>
            <person name="Kruse A."/>
            <person name="Fisher T.W."/>
            <person name="Nelson D.R."/>
            <person name="Elimelech M."/>
            <person name="MacCoss M."/>
            <person name="Johnson R."/>
            <person name="Cohen E."/>
            <person name="Hunter W.B."/>
            <person name="Brown J.K."/>
            <person name="Jander G."/>
            <person name="Cilia M."/>
            <person name="Douglas A.E."/>
            <person name="Ghanim M."/>
            <person name="Simmons A.M."/>
            <person name="Wintermantel W.M."/>
            <person name="Ling K.-S."/>
            <person name="Fei Z."/>
        </authorList>
    </citation>
    <scope>NUCLEOTIDE SEQUENCE [LARGE SCALE GENOMIC DNA]</scope>
    <source>
        <strain evidence="3 4">MEAM1</strain>
    </source>
</reference>
<evidence type="ECO:0000313" key="4">
    <source>
        <dbReference type="Proteomes" id="UP000216438"/>
    </source>
</evidence>
<dbReference type="EMBL" id="CP016303">
    <property type="protein sequence ID" value="ASX26876.1"/>
    <property type="molecule type" value="Genomic_DNA"/>
</dbReference>
<dbReference type="Proteomes" id="UP000216438">
    <property type="component" value="Chromosome"/>
</dbReference>
<dbReference type="SUPFAM" id="SSF48452">
    <property type="entry name" value="TPR-like"/>
    <property type="match status" value="1"/>
</dbReference>
<dbReference type="InterPro" id="IPR011716">
    <property type="entry name" value="TPR-3"/>
</dbReference>
<dbReference type="Pfam" id="PF07720">
    <property type="entry name" value="TPR_3"/>
    <property type="match status" value="2"/>
</dbReference>
<evidence type="ECO:0000256" key="1">
    <source>
        <dbReference type="ARBA" id="ARBA00010244"/>
    </source>
</evidence>
<accession>A0A249DZA1</accession>
<protein>
    <submittedName>
        <fullName evidence="3">CesD/SycD/LcrH family type III secretion system chaperone</fullName>
    </submittedName>
</protein>
<dbReference type="AlphaFoldDB" id="A0A249DZA1"/>
<dbReference type="Gene3D" id="1.25.40.10">
    <property type="entry name" value="Tetratricopeptide repeat domain"/>
    <property type="match status" value="1"/>
</dbReference>
<dbReference type="PIRSF" id="PIRSF003165">
    <property type="entry name" value="Chaperone_SicA"/>
    <property type="match status" value="1"/>
</dbReference>
<organism evidence="3 4">
    <name type="scientific">Candidatus Hamiltonella defensa</name>
    <name type="common">Bemisia tabaci</name>
    <dbReference type="NCBI Taxonomy" id="672795"/>
    <lineage>
        <taxon>Bacteria</taxon>
        <taxon>Pseudomonadati</taxon>
        <taxon>Pseudomonadota</taxon>
        <taxon>Gammaproteobacteria</taxon>
        <taxon>Enterobacterales</taxon>
        <taxon>Enterobacteriaceae</taxon>
        <taxon>aphid secondary symbionts</taxon>
        <taxon>Candidatus Williamhamiltonella</taxon>
    </lineage>
</organism>
<comment type="similarity">
    <text evidence="1">Belongs to the LcrH/SycD chaperone family.</text>
</comment>
<dbReference type="InterPro" id="IPR011990">
    <property type="entry name" value="TPR-like_helical_dom_sf"/>
</dbReference>
<proteinExistence type="inferred from homology"/>
<name>A0A249DZA1_9ENTR</name>
<dbReference type="OrthoDB" id="8591320at2"/>
<evidence type="ECO:0000256" key="2">
    <source>
        <dbReference type="ARBA" id="ARBA00023186"/>
    </source>
</evidence>
<gene>
    <name evidence="3" type="ORF">BA171_07710</name>
</gene>
<evidence type="ECO:0000313" key="3">
    <source>
        <dbReference type="EMBL" id="ASX26876.1"/>
    </source>
</evidence>
<dbReference type="NCBIfam" id="TIGR02552">
    <property type="entry name" value="LcrH_SycD"/>
    <property type="match status" value="1"/>
</dbReference>
<reference evidence="4" key="1">
    <citation type="submission" date="2016-06" db="EMBL/GenBank/DDBJ databases">
        <authorList>
            <person name="Chen W."/>
            <person name="Hasegawa D.K."/>
        </authorList>
    </citation>
    <scope>NUCLEOTIDE SEQUENCE [LARGE SCALE GENOMIC DNA]</scope>
    <source>
        <strain evidence="4">MEAM1</strain>
    </source>
</reference>